<dbReference type="InterPro" id="IPR059000">
    <property type="entry name" value="ATPase_P-type_domA"/>
</dbReference>
<feature type="non-terminal residue" evidence="13">
    <location>
        <position position="1"/>
    </location>
</feature>
<dbReference type="GO" id="GO:0055070">
    <property type="term" value="P:copper ion homeostasis"/>
    <property type="evidence" value="ECO:0007669"/>
    <property type="project" value="TreeGrafter"/>
</dbReference>
<evidence type="ECO:0000256" key="8">
    <source>
        <dbReference type="ARBA" id="ARBA00022967"/>
    </source>
</evidence>
<comment type="similarity">
    <text evidence="2">Belongs to the cation transport ATPase (P-type) (TC 3.A.3) family. Type IB subfamily.</text>
</comment>
<organism evidence="13">
    <name type="scientific">marine metagenome</name>
    <dbReference type="NCBI Taxonomy" id="408172"/>
    <lineage>
        <taxon>unclassified sequences</taxon>
        <taxon>metagenomes</taxon>
        <taxon>ecological metagenomes</taxon>
    </lineage>
</organism>
<protein>
    <recommendedName>
        <fullName evidence="12">P-type ATPase A domain-containing protein</fullName>
    </recommendedName>
</protein>
<sequence length="228" mass="24775">VYSLISSINIINGWEIIGFEKLYFESAGIILVFITLGRYLEAKVKKRTTKALLELFQHSPQSGLLLRNENWVEVTVDEINPGDKIMIKPGSLVPVDGDVISGSSFVNESALTGESLPVEKKQGDKLMGATLNISGILIMKAESVGNDTVFSRIIQLVEKIQSTKAPIQSLADRIAAIFVPTVLILAILSSTIWFFYGETLVFSMNIFISVLIIACPCALGLATPTAVV</sequence>
<dbReference type="FunFam" id="2.70.150.10:FF:000020">
    <property type="entry name" value="Copper-exporting P-type ATPase A"/>
    <property type="match status" value="1"/>
</dbReference>
<evidence type="ECO:0000256" key="2">
    <source>
        <dbReference type="ARBA" id="ARBA00006024"/>
    </source>
</evidence>
<dbReference type="SUPFAM" id="SSF81653">
    <property type="entry name" value="Calcium ATPase, transduction domain A"/>
    <property type="match status" value="1"/>
</dbReference>
<feature type="transmembrane region" description="Helical" evidence="11">
    <location>
        <begin position="202"/>
        <end position="222"/>
    </location>
</feature>
<dbReference type="PANTHER" id="PTHR43520">
    <property type="entry name" value="ATP7, ISOFORM B"/>
    <property type="match status" value="1"/>
</dbReference>
<evidence type="ECO:0000256" key="5">
    <source>
        <dbReference type="ARBA" id="ARBA00022723"/>
    </source>
</evidence>
<feature type="transmembrane region" description="Helical" evidence="11">
    <location>
        <begin position="22"/>
        <end position="40"/>
    </location>
</feature>
<keyword evidence="9 11" id="KW-1133">Transmembrane helix</keyword>
<evidence type="ECO:0000256" key="7">
    <source>
        <dbReference type="ARBA" id="ARBA00022840"/>
    </source>
</evidence>
<evidence type="ECO:0000259" key="12">
    <source>
        <dbReference type="Pfam" id="PF00122"/>
    </source>
</evidence>
<evidence type="ECO:0000256" key="10">
    <source>
        <dbReference type="ARBA" id="ARBA00023136"/>
    </source>
</evidence>
<evidence type="ECO:0000256" key="11">
    <source>
        <dbReference type="SAM" id="Phobius"/>
    </source>
</evidence>
<dbReference type="PANTHER" id="PTHR43520:SF8">
    <property type="entry name" value="P-TYPE CU(+) TRANSPORTER"/>
    <property type="match status" value="1"/>
</dbReference>
<feature type="non-terminal residue" evidence="13">
    <location>
        <position position="228"/>
    </location>
</feature>
<evidence type="ECO:0000256" key="4">
    <source>
        <dbReference type="ARBA" id="ARBA00022692"/>
    </source>
</evidence>
<dbReference type="GO" id="GO:0005507">
    <property type="term" value="F:copper ion binding"/>
    <property type="evidence" value="ECO:0007669"/>
    <property type="project" value="TreeGrafter"/>
</dbReference>
<dbReference type="GO" id="GO:0005524">
    <property type="term" value="F:ATP binding"/>
    <property type="evidence" value="ECO:0007669"/>
    <property type="project" value="UniProtKB-KW"/>
</dbReference>
<dbReference type="GO" id="GO:0005886">
    <property type="term" value="C:plasma membrane"/>
    <property type="evidence" value="ECO:0007669"/>
    <property type="project" value="UniProtKB-SubCell"/>
</dbReference>
<dbReference type="InterPro" id="IPR001757">
    <property type="entry name" value="P_typ_ATPase"/>
</dbReference>
<feature type="transmembrane region" description="Helical" evidence="11">
    <location>
        <begin position="174"/>
        <end position="196"/>
    </location>
</feature>
<dbReference type="SUPFAM" id="SSF81665">
    <property type="entry name" value="Calcium ATPase, transmembrane domain M"/>
    <property type="match status" value="1"/>
</dbReference>
<dbReference type="NCBIfam" id="TIGR01494">
    <property type="entry name" value="ATPase_P-type"/>
    <property type="match status" value="1"/>
</dbReference>
<feature type="domain" description="P-type ATPase A" evidence="12">
    <location>
        <begin position="59"/>
        <end position="158"/>
    </location>
</feature>
<accession>A0A383F7C9</accession>
<evidence type="ECO:0000256" key="3">
    <source>
        <dbReference type="ARBA" id="ARBA00022475"/>
    </source>
</evidence>
<dbReference type="GO" id="GO:0043682">
    <property type="term" value="F:P-type divalent copper transporter activity"/>
    <property type="evidence" value="ECO:0007669"/>
    <property type="project" value="TreeGrafter"/>
</dbReference>
<dbReference type="AlphaFoldDB" id="A0A383F7C9"/>
<reference evidence="13" key="1">
    <citation type="submission" date="2018-05" db="EMBL/GenBank/DDBJ databases">
        <authorList>
            <person name="Lanie J.A."/>
            <person name="Ng W.-L."/>
            <person name="Kazmierczak K.M."/>
            <person name="Andrzejewski T.M."/>
            <person name="Davidsen T.M."/>
            <person name="Wayne K.J."/>
            <person name="Tettelin H."/>
            <person name="Glass J.I."/>
            <person name="Rusch D."/>
            <person name="Podicherti R."/>
            <person name="Tsui H.-C.T."/>
            <person name="Winkler M.E."/>
        </authorList>
    </citation>
    <scope>NUCLEOTIDE SEQUENCE</scope>
</reference>
<keyword evidence="10 11" id="KW-0472">Membrane</keyword>
<evidence type="ECO:0000256" key="1">
    <source>
        <dbReference type="ARBA" id="ARBA00004651"/>
    </source>
</evidence>
<dbReference type="InterPro" id="IPR023298">
    <property type="entry name" value="ATPase_P-typ_TM_dom_sf"/>
</dbReference>
<evidence type="ECO:0000256" key="6">
    <source>
        <dbReference type="ARBA" id="ARBA00022741"/>
    </source>
</evidence>
<keyword evidence="3" id="KW-1003">Cell membrane</keyword>
<dbReference type="GO" id="GO:0016887">
    <property type="term" value="F:ATP hydrolysis activity"/>
    <property type="evidence" value="ECO:0007669"/>
    <property type="project" value="InterPro"/>
</dbReference>
<comment type="subcellular location">
    <subcellularLocation>
        <location evidence="1">Cell membrane</location>
        <topology evidence="1">Multi-pass membrane protein</topology>
    </subcellularLocation>
</comment>
<dbReference type="Gene3D" id="2.70.150.10">
    <property type="entry name" value="Calcium-transporting ATPase, cytoplasmic transduction domain A"/>
    <property type="match status" value="1"/>
</dbReference>
<evidence type="ECO:0000256" key="9">
    <source>
        <dbReference type="ARBA" id="ARBA00022989"/>
    </source>
</evidence>
<dbReference type="InterPro" id="IPR008250">
    <property type="entry name" value="ATPase_P-typ_transduc_dom_A_sf"/>
</dbReference>
<gene>
    <name evidence="13" type="ORF">METZ01_LOCUS517648</name>
</gene>
<dbReference type="EMBL" id="UINC01232014">
    <property type="protein sequence ID" value="SVE64794.1"/>
    <property type="molecule type" value="Genomic_DNA"/>
</dbReference>
<keyword evidence="8" id="KW-1278">Translocase</keyword>
<dbReference type="Pfam" id="PF00122">
    <property type="entry name" value="E1-E2_ATPase"/>
    <property type="match status" value="1"/>
</dbReference>
<keyword evidence="7" id="KW-0067">ATP-binding</keyword>
<keyword evidence="4 11" id="KW-0812">Transmembrane</keyword>
<proteinExistence type="inferred from homology"/>
<evidence type="ECO:0000313" key="13">
    <source>
        <dbReference type="EMBL" id="SVE64794.1"/>
    </source>
</evidence>
<keyword evidence="6" id="KW-0547">Nucleotide-binding</keyword>
<name>A0A383F7C9_9ZZZZ</name>
<keyword evidence="5" id="KW-0479">Metal-binding</keyword>